<dbReference type="PROSITE" id="PS51163">
    <property type="entry name" value="YRDC"/>
    <property type="match status" value="1"/>
</dbReference>
<dbReference type="Proteomes" id="UP000181790">
    <property type="component" value="Unassembled WGS sequence"/>
</dbReference>
<protein>
    <recommendedName>
        <fullName evidence="1">YrdC-like domain-containing protein</fullName>
    </recommendedName>
</protein>
<dbReference type="OrthoDB" id="9814580at2"/>
<dbReference type="InterPro" id="IPR006070">
    <property type="entry name" value="Sua5-like_dom"/>
</dbReference>
<organism evidence="2 3">
    <name type="scientific">Arsenicibacter rosenii</name>
    <dbReference type="NCBI Taxonomy" id="1750698"/>
    <lineage>
        <taxon>Bacteria</taxon>
        <taxon>Pseudomonadati</taxon>
        <taxon>Bacteroidota</taxon>
        <taxon>Cytophagia</taxon>
        <taxon>Cytophagales</taxon>
        <taxon>Spirosomataceae</taxon>
        <taxon>Arsenicibacter</taxon>
    </lineage>
</organism>
<dbReference type="SUPFAM" id="SSF55821">
    <property type="entry name" value="YrdC/RibB"/>
    <property type="match status" value="1"/>
</dbReference>
<reference evidence="2 3" key="1">
    <citation type="submission" date="2016-10" db="EMBL/GenBank/DDBJ databases">
        <title>Arsenicibacter rosenii gen. nov., sp. nov., an efficient arsenic-methylating bacterium isolated from an arsenic-contaminated paddy soil.</title>
        <authorList>
            <person name="Huang K."/>
        </authorList>
    </citation>
    <scope>NUCLEOTIDE SEQUENCE [LARGE SCALE GENOMIC DNA]</scope>
    <source>
        <strain evidence="2 3">SM-1</strain>
    </source>
</reference>
<evidence type="ECO:0000313" key="2">
    <source>
        <dbReference type="EMBL" id="OIN59339.1"/>
    </source>
</evidence>
<dbReference type="RefSeq" id="WP_071503022.1">
    <property type="nucleotide sequence ID" value="NZ_MORL01000004.1"/>
</dbReference>
<comment type="caution">
    <text evidence="2">The sequence shown here is derived from an EMBL/GenBank/DDBJ whole genome shotgun (WGS) entry which is preliminary data.</text>
</comment>
<dbReference type="EMBL" id="MORL01000004">
    <property type="protein sequence ID" value="OIN59339.1"/>
    <property type="molecule type" value="Genomic_DNA"/>
</dbReference>
<sequence>MTQTARDISYALRQGQLVAIADETGWSVAADPINDNAVEQLLAIQQETGTDLSLVIQHADQLVMYVAKLPDIAWELVDFSEKPLIVIFEKGKNISQKAGPEAPIAIRKALNPEIQRLIGGFGRGLLTLSFGKTQLPKVAESAVSGHFGVLPNKVHLPRILKLGATGEIEFIRK</sequence>
<name>A0A1S2VKS1_9BACT</name>
<keyword evidence="3" id="KW-1185">Reference proteome</keyword>
<dbReference type="InterPro" id="IPR017945">
    <property type="entry name" value="DHBP_synth_RibB-like_a/b_dom"/>
</dbReference>
<proteinExistence type="predicted"/>
<accession>A0A1S2VKS1</accession>
<dbReference type="GO" id="GO:0003725">
    <property type="term" value="F:double-stranded RNA binding"/>
    <property type="evidence" value="ECO:0007669"/>
    <property type="project" value="InterPro"/>
</dbReference>
<dbReference type="AlphaFoldDB" id="A0A1S2VKS1"/>
<evidence type="ECO:0000259" key="1">
    <source>
        <dbReference type="PROSITE" id="PS51163"/>
    </source>
</evidence>
<gene>
    <name evidence="2" type="ORF">BLX24_10180</name>
</gene>
<dbReference type="Pfam" id="PF01300">
    <property type="entry name" value="Sua5_yciO_yrdC"/>
    <property type="match status" value="1"/>
</dbReference>
<evidence type="ECO:0000313" key="3">
    <source>
        <dbReference type="Proteomes" id="UP000181790"/>
    </source>
</evidence>
<feature type="domain" description="YrdC-like" evidence="1">
    <location>
        <begin position="2"/>
        <end position="173"/>
    </location>
</feature>
<dbReference type="Gene3D" id="3.90.870.10">
    <property type="entry name" value="DHBP synthase"/>
    <property type="match status" value="1"/>
</dbReference>